<dbReference type="InterPro" id="IPR005178">
    <property type="entry name" value="Ostalpha/TMEM184C"/>
</dbReference>
<evidence type="ECO:0000313" key="7">
    <source>
        <dbReference type="Proteomes" id="UP000001876"/>
    </source>
</evidence>
<sequence length="312" mass="35866">VLVNVLVLIAMPLIIWDMYKHDMETHYVAWFVAGVFVLLAVPITFYEVAQHLEHYHMPRLQRYVIRILWMVPIYAVDCWLALRFKEQTIYFDTIRECYEAYVIYNFYNYCTVYLQEFTTTGLESIVSRKPQQQHLGPLRFLLPEMPKMGEPFLRLCRHGIINYVVVRPIISAAEVICDANGVLGDGQILNPLVAFPYLTLVNNASQAWAMYCLILFYRATHEELAPIRPFAKFCTVKAVVFLSFWQGQSIMLLVKWGVIPVPENGNVAKGTKPDAADYDAADVATGMQEFLICVEMFFAAIAHAYAFPTSEY</sequence>
<keyword evidence="7" id="KW-1185">Reference proteome</keyword>
<evidence type="ECO:0000256" key="3">
    <source>
        <dbReference type="ARBA" id="ARBA00022989"/>
    </source>
</evidence>
<comment type="subcellular location">
    <subcellularLocation>
        <location evidence="1">Membrane</location>
        <topology evidence="1">Multi-pass membrane protein</topology>
    </subcellularLocation>
</comment>
<keyword evidence="2 5" id="KW-0812">Transmembrane</keyword>
<feature type="transmembrane region" description="Helical" evidence="5">
    <location>
        <begin position="67"/>
        <end position="84"/>
    </location>
</feature>
<dbReference type="PANTHER" id="PTHR23423">
    <property type="entry name" value="ORGANIC SOLUTE TRANSPORTER-RELATED"/>
    <property type="match status" value="1"/>
</dbReference>
<gene>
    <name evidence="6" type="ORF">MICPUCDRAFT_3500</name>
</gene>
<dbReference type="SMART" id="SM01417">
    <property type="entry name" value="Solute_trans_a"/>
    <property type="match status" value="1"/>
</dbReference>
<organism evidence="7">
    <name type="scientific">Micromonas pusilla (strain CCMP1545)</name>
    <name type="common">Picoplanktonic green alga</name>
    <dbReference type="NCBI Taxonomy" id="564608"/>
    <lineage>
        <taxon>Eukaryota</taxon>
        <taxon>Viridiplantae</taxon>
        <taxon>Chlorophyta</taxon>
        <taxon>Mamiellophyceae</taxon>
        <taxon>Mamiellales</taxon>
        <taxon>Mamiellaceae</taxon>
        <taxon>Micromonas</taxon>
    </lineage>
</organism>
<dbReference type="Proteomes" id="UP000001876">
    <property type="component" value="Unassembled WGS sequence"/>
</dbReference>
<reference evidence="6 7" key="1">
    <citation type="journal article" date="2009" name="Science">
        <title>Green evolution and dynamic adaptations revealed by genomes of the marine picoeukaryotes Micromonas.</title>
        <authorList>
            <person name="Worden A.Z."/>
            <person name="Lee J.H."/>
            <person name="Mock T."/>
            <person name="Rouze P."/>
            <person name="Simmons M.P."/>
            <person name="Aerts A.L."/>
            <person name="Allen A.E."/>
            <person name="Cuvelier M.L."/>
            <person name="Derelle E."/>
            <person name="Everett M.V."/>
            <person name="Foulon E."/>
            <person name="Grimwood J."/>
            <person name="Gundlach H."/>
            <person name="Henrissat B."/>
            <person name="Napoli C."/>
            <person name="McDonald S.M."/>
            <person name="Parker M.S."/>
            <person name="Rombauts S."/>
            <person name="Salamov A."/>
            <person name="Von Dassow P."/>
            <person name="Badger J.H."/>
            <person name="Coutinho P.M."/>
            <person name="Demir E."/>
            <person name="Dubchak I."/>
            <person name="Gentemann C."/>
            <person name="Eikrem W."/>
            <person name="Gready J.E."/>
            <person name="John U."/>
            <person name="Lanier W."/>
            <person name="Lindquist E.A."/>
            <person name="Lucas S."/>
            <person name="Mayer K.F."/>
            <person name="Moreau H."/>
            <person name="Not F."/>
            <person name="Otillar R."/>
            <person name="Panaud O."/>
            <person name="Pangilinan J."/>
            <person name="Paulsen I."/>
            <person name="Piegu B."/>
            <person name="Poliakov A."/>
            <person name="Robbens S."/>
            <person name="Schmutz J."/>
            <person name="Toulza E."/>
            <person name="Wyss T."/>
            <person name="Zelensky A."/>
            <person name="Zhou K."/>
            <person name="Armbrust E.V."/>
            <person name="Bhattacharya D."/>
            <person name="Goodenough U.W."/>
            <person name="Van de Peer Y."/>
            <person name="Grigoriev I.V."/>
        </authorList>
    </citation>
    <scope>NUCLEOTIDE SEQUENCE [LARGE SCALE GENOMIC DNA]</scope>
    <source>
        <strain evidence="6 7">CCMP1545</strain>
    </source>
</reference>
<evidence type="ECO:0000256" key="4">
    <source>
        <dbReference type="ARBA" id="ARBA00023136"/>
    </source>
</evidence>
<evidence type="ECO:0000256" key="1">
    <source>
        <dbReference type="ARBA" id="ARBA00004141"/>
    </source>
</evidence>
<dbReference type="eggNOG" id="KOG2641">
    <property type="taxonomic scope" value="Eukaryota"/>
</dbReference>
<dbReference type="KEGG" id="mpp:MICPUCDRAFT_3500"/>
<dbReference type="GeneID" id="9685999"/>
<dbReference type="Pfam" id="PF03619">
    <property type="entry name" value="Solute_trans_a"/>
    <property type="match status" value="1"/>
</dbReference>
<keyword evidence="3 5" id="KW-1133">Transmembrane helix</keyword>
<feature type="non-terminal residue" evidence="6">
    <location>
        <position position="1"/>
    </location>
</feature>
<accession>C1MYE7</accession>
<dbReference type="EMBL" id="GG663742">
    <property type="protein sequence ID" value="EEH55330.1"/>
    <property type="molecule type" value="Genomic_DNA"/>
</dbReference>
<feature type="non-terminal residue" evidence="6">
    <location>
        <position position="312"/>
    </location>
</feature>
<dbReference type="AlphaFoldDB" id="C1MYE7"/>
<evidence type="ECO:0000256" key="2">
    <source>
        <dbReference type="ARBA" id="ARBA00022692"/>
    </source>
</evidence>
<dbReference type="GO" id="GO:0016020">
    <property type="term" value="C:membrane"/>
    <property type="evidence" value="ECO:0007669"/>
    <property type="project" value="UniProtKB-SubCell"/>
</dbReference>
<dbReference type="OrthoDB" id="5348404at2759"/>
<dbReference type="RefSeq" id="XP_003060561.1">
    <property type="nucleotide sequence ID" value="XM_003060515.1"/>
</dbReference>
<proteinExistence type="predicted"/>
<keyword evidence="4 5" id="KW-0472">Membrane</keyword>
<evidence type="ECO:0000313" key="6">
    <source>
        <dbReference type="EMBL" id="EEH55330.1"/>
    </source>
</evidence>
<dbReference type="STRING" id="564608.C1MYE7"/>
<name>C1MYE7_MICPC</name>
<protein>
    <submittedName>
        <fullName evidence="6">Predicted protein</fullName>
    </submittedName>
</protein>
<evidence type="ECO:0000256" key="5">
    <source>
        <dbReference type="SAM" id="Phobius"/>
    </source>
</evidence>
<feature type="transmembrane region" description="Helical" evidence="5">
    <location>
        <begin position="27"/>
        <end position="46"/>
    </location>
</feature>